<feature type="disulfide bond" evidence="1">
    <location>
        <begin position="66"/>
        <end position="81"/>
    </location>
</feature>
<evidence type="ECO:0000256" key="2">
    <source>
        <dbReference type="SAM" id="MobiDB-lite"/>
    </source>
</evidence>
<evidence type="ECO:0000259" key="5">
    <source>
        <dbReference type="PROSITE" id="PS50050"/>
    </source>
</evidence>
<sequence>MFTMNCLAVAFLVFLLKVSLLQGASSGTGVNCHQKGGLWCCESCPPGTLRSSKECQINKNDVCKPCSPGSFSSAENTDHRCSPCTNCAGVFIFKKNCTDTSDAVCQCISGYKCADDACKKCKKSCGPGTELYKTECRLCINGTFSSEEDTPCIPWTNCSAQGKSVHFPGSSTKDVTCGYPFPSPVTTTIPKGEGITGTIVLVAAAMFLLTSILMCGMFLVTWHKKKKLSKQLKKGRPELHHLGTPKEEDECSYRFPEEEQGEMTGSQEPITKLVV</sequence>
<keyword evidence="4" id="KW-0732">Signal</keyword>
<feature type="chain" id="PRO_5005787378" evidence="4">
    <location>
        <begin position="24"/>
        <end position="275"/>
    </location>
</feature>
<evidence type="ECO:0000256" key="3">
    <source>
        <dbReference type="SAM" id="Phobius"/>
    </source>
</evidence>
<feature type="signal peptide" evidence="4">
    <location>
        <begin position="1"/>
        <end position="23"/>
    </location>
</feature>
<feature type="compositionally biased region" description="Basic and acidic residues" evidence="2">
    <location>
        <begin position="235"/>
        <end position="257"/>
    </location>
</feature>
<dbReference type="RefSeq" id="XP_043912394.1">
    <property type="nucleotide sequence ID" value="XM_044056459.1"/>
</dbReference>
<dbReference type="RefSeq" id="XP_043912392.1">
    <property type="nucleotide sequence ID" value="XM_044056457.1"/>
</dbReference>
<keyword evidence="3" id="KW-0812">Transmembrane</keyword>
<keyword evidence="3" id="KW-0472">Membrane</keyword>
<dbReference type="AlphaFoldDB" id="A0A0M3N0A3"/>
<feature type="disulfide bond" evidence="1">
    <location>
        <begin position="84"/>
        <end position="97"/>
    </location>
</feature>
<feature type="transmembrane region" description="Helical" evidence="3">
    <location>
        <begin position="199"/>
        <end position="222"/>
    </location>
</feature>
<accession>A0A0M3N0A3</accession>
<reference evidence="6" key="1">
    <citation type="journal article" date="2015" name="Curr. Biol.">
        <title>African Lungfish Reveal the Evolutionary Origins of Organized Mucosal Lymphoid Tissue in Vertebrates.</title>
        <authorList>
            <person name="Tacchi L."/>
            <person name="Larragoite E.T."/>
            <person name="Munoz P."/>
            <person name="Amemiya C.T."/>
            <person name="Salinas I."/>
        </authorList>
    </citation>
    <scope>NUCLEOTIDE SEQUENCE</scope>
</reference>
<feature type="domain" description="TNFR-Cys" evidence="5">
    <location>
        <begin position="65"/>
        <end position="105"/>
    </location>
</feature>
<dbReference type="Pfam" id="PF00020">
    <property type="entry name" value="TNFR_c6"/>
    <property type="match status" value="1"/>
</dbReference>
<dbReference type="RefSeq" id="XP_043912393.1">
    <property type="nucleotide sequence ID" value="XM_044056458.1"/>
</dbReference>
<evidence type="ECO:0000256" key="4">
    <source>
        <dbReference type="SAM" id="SignalP"/>
    </source>
</evidence>
<feature type="region of interest" description="Disordered" evidence="2">
    <location>
        <begin position="233"/>
        <end position="275"/>
    </location>
</feature>
<dbReference type="SMART" id="SM00208">
    <property type="entry name" value="TNFR"/>
    <property type="match status" value="2"/>
</dbReference>
<evidence type="ECO:0000256" key="1">
    <source>
        <dbReference type="PROSITE-ProRule" id="PRU00206"/>
    </source>
</evidence>
<keyword evidence="3" id="KW-1133">Transmembrane helix</keyword>
<feature type="repeat" description="TNFR-Cys" evidence="1">
    <location>
        <begin position="65"/>
        <end position="105"/>
    </location>
</feature>
<dbReference type="OrthoDB" id="9423210at2759"/>
<feature type="disulfide bond" evidence="1">
    <location>
        <begin position="87"/>
        <end position="105"/>
    </location>
</feature>
<dbReference type="EMBL" id="KP196348">
    <property type="protein sequence ID" value="AKL90481.1"/>
    <property type="molecule type" value="mRNA"/>
</dbReference>
<protein>
    <submittedName>
        <fullName evidence="6">TNFRSF9</fullName>
    </submittedName>
</protein>
<keyword evidence="1" id="KW-1015">Disulfide bond</keyword>
<dbReference type="GO" id="GO:0042127">
    <property type="term" value="P:regulation of cell population proliferation"/>
    <property type="evidence" value="ECO:0007669"/>
    <property type="project" value="TreeGrafter"/>
</dbReference>
<name>A0A0M3N0A3_PROAN</name>
<dbReference type="PANTHER" id="PTHR47139:SF1">
    <property type="entry name" value="TUMOR NECROSIS FACTOR RECEPTOR SUPERFAMILY MEMBER 9"/>
    <property type="match status" value="1"/>
</dbReference>
<dbReference type="PROSITE" id="PS50050">
    <property type="entry name" value="TNFR_NGFR_2"/>
    <property type="match status" value="1"/>
</dbReference>
<dbReference type="PANTHER" id="PTHR47139">
    <property type="entry name" value="TUMOR NECROSIS FACTOR RECEPTOR SUPERFAMILY MEMBER 9"/>
    <property type="match status" value="1"/>
</dbReference>
<dbReference type="InterPro" id="IPR001368">
    <property type="entry name" value="TNFR/NGFR_Cys_rich_reg"/>
</dbReference>
<dbReference type="GO" id="GO:0038023">
    <property type="term" value="F:signaling receptor activity"/>
    <property type="evidence" value="ECO:0007669"/>
    <property type="project" value="TreeGrafter"/>
</dbReference>
<proteinExistence type="evidence at transcript level"/>
<dbReference type="PROSITE" id="PS00652">
    <property type="entry name" value="TNFR_NGFR_1"/>
    <property type="match status" value="1"/>
</dbReference>
<dbReference type="SUPFAM" id="SSF57586">
    <property type="entry name" value="TNF receptor-like"/>
    <property type="match status" value="2"/>
</dbReference>
<dbReference type="GeneID" id="122789191"/>
<organism evidence="6">
    <name type="scientific">Protopterus annectens</name>
    <name type="common">African lungfish</name>
    <dbReference type="NCBI Taxonomy" id="7888"/>
    <lineage>
        <taxon>Eukaryota</taxon>
        <taxon>Metazoa</taxon>
        <taxon>Chordata</taxon>
        <taxon>Craniata</taxon>
        <taxon>Vertebrata</taxon>
        <taxon>Euteleostomi</taxon>
        <taxon>Dipnomorpha</taxon>
        <taxon>Ceratodontiformes</taxon>
        <taxon>Lepidosirenoidei</taxon>
        <taxon>Protopteridae</taxon>
        <taxon>Protopterus</taxon>
    </lineage>
</organism>
<dbReference type="Gene3D" id="2.10.50.10">
    <property type="entry name" value="Tumor Necrosis Factor Receptor, subunit A, domain 2"/>
    <property type="match status" value="2"/>
</dbReference>
<evidence type="ECO:0000313" key="6">
    <source>
        <dbReference type="EMBL" id="AKL90481.1"/>
    </source>
</evidence>